<dbReference type="InterPro" id="IPR039391">
    <property type="entry name" value="Phytocyanin-like"/>
</dbReference>
<feature type="compositionally biased region" description="Polar residues" evidence="6">
    <location>
        <begin position="147"/>
        <end position="163"/>
    </location>
</feature>
<keyword evidence="10" id="KW-1185">Reference proteome</keyword>
<feature type="signal peptide" evidence="7">
    <location>
        <begin position="1"/>
        <end position="22"/>
    </location>
</feature>
<keyword evidence="2" id="KW-0479">Metal-binding</keyword>
<name>A0ABD1M9L2_9FABA</name>
<keyword evidence="5" id="KW-0325">Glycoprotein</keyword>
<evidence type="ECO:0000259" key="8">
    <source>
        <dbReference type="PROSITE" id="PS51485"/>
    </source>
</evidence>
<dbReference type="PROSITE" id="PS51485">
    <property type="entry name" value="PHYTOCYANIN"/>
    <property type="match status" value="1"/>
</dbReference>
<accession>A0ABD1M9L2</accession>
<dbReference type="EMBL" id="JBGMDY010000006">
    <property type="protein sequence ID" value="KAL2331805.1"/>
    <property type="molecule type" value="Genomic_DNA"/>
</dbReference>
<keyword evidence="4" id="KW-0186">Copper</keyword>
<feature type="region of interest" description="Disordered" evidence="6">
    <location>
        <begin position="131"/>
        <end position="242"/>
    </location>
</feature>
<protein>
    <recommendedName>
        <fullName evidence="8">Phytocyanin domain-containing protein</fullName>
    </recommendedName>
</protein>
<dbReference type="SUPFAM" id="SSF49503">
    <property type="entry name" value="Cupredoxins"/>
    <property type="match status" value="1"/>
</dbReference>
<dbReference type="Gene3D" id="2.60.40.420">
    <property type="entry name" value="Cupredoxins - blue copper proteins"/>
    <property type="match status" value="1"/>
</dbReference>
<evidence type="ECO:0000256" key="3">
    <source>
        <dbReference type="ARBA" id="ARBA00022982"/>
    </source>
</evidence>
<dbReference type="InterPro" id="IPR003245">
    <property type="entry name" value="Phytocyanin_dom"/>
</dbReference>
<feature type="domain" description="Phytocyanin" evidence="8">
    <location>
        <begin position="23"/>
        <end position="122"/>
    </location>
</feature>
<comment type="caution">
    <text evidence="9">The sequence shown here is derived from an EMBL/GenBank/DDBJ whole genome shotgun (WGS) entry which is preliminary data.</text>
</comment>
<organism evidence="9 10">
    <name type="scientific">Flemingia macrophylla</name>
    <dbReference type="NCBI Taxonomy" id="520843"/>
    <lineage>
        <taxon>Eukaryota</taxon>
        <taxon>Viridiplantae</taxon>
        <taxon>Streptophyta</taxon>
        <taxon>Embryophyta</taxon>
        <taxon>Tracheophyta</taxon>
        <taxon>Spermatophyta</taxon>
        <taxon>Magnoliopsida</taxon>
        <taxon>eudicotyledons</taxon>
        <taxon>Gunneridae</taxon>
        <taxon>Pentapetalae</taxon>
        <taxon>rosids</taxon>
        <taxon>fabids</taxon>
        <taxon>Fabales</taxon>
        <taxon>Fabaceae</taxon>
        <taxon>Papilionoideae</taxon>
        <taxon>50 kb inversion clade</taxon>
        <taxon>NPAAA clade</taxon>
        <taxon>indigoferoid/millettioid clade</taxon>
        <taxon>Phaseoleae</taxon>
        <taxon>Flemingia</taxon>
    </lineage>
</organism>
<evidence type="ECO:0000313" key="10">
    <source>
        <dbReference type="Proteomes" id="UP001603857"/>
    </source>
</evidence>
<evidence type="ECO:0000256" key="2">
    <source>
        <dbReference type="ARBA" id="ARBA00022723"/>
    </source>
</evidence>
<keyword evidence="1" id="KW-0813">Transport</keyword>
<keyword evidence="7" id="KW-0732">Signal</keyword>
<dbReference type="Proteomes" id="UP001603857">
    <property type="component" value="Unassembled WGS sequence"/>
</dbReference>
<dbReference type="InterPro" id="IPR008972">
    <property type="entry name" value="Cupredoxin"/>
</dbReference>
<evidence type="ECO:0000313" key="9">
    <source>
        <dbReference type="EMBL" id="KAL2331805.1"/>
    </source>
</evidence>
<evidence type="ECO:0000256" key="1">
    <source>
        <dbReference type="ARBA" id="ARBA00022448"/>
    </source>
</evidence>
<proteinExistence type="predicted"/>
<sequence length="261" mass="27556">MGVAQIMFRLSYMAILMKLALATKYIVGGSNGGWDTNSNLQSWASSQIFSVGDSLVFQYPPNHDVVEVTKGDYDSCQPTKPIQSYNDGATTIPLTSPGKRYFICGTIGHCSQGMKVEIDTLASATTSATAAASPGDFTISPAESPEDSTISPADSPEDSTISPAESPEDSAISPVESHKDSIISPAESPEDIPTTPSPLFQTRLESPISPPVIPSTELPASASPLTRARRSSDLSASPTRKGNLQASVAVVLSFLMMFMAF</sequence>
<gene>
    <name evidence="9" type="ORF">Fmac_019386</name>
</gene>
<dbReference type="AlphaFoldDB" id="A0ABD1M9L2"/>
<reference evidence="9 10" key="1">
    <citation type="submission" date="2024-08" db="EMBL/GenBank/DDBJ databases">
        <title>Insights into the chromosomal genome structure of Flemingia macrophylla.</title>
        <authorList>
            <person name="Ding Y."/>
            <person name="Zhao Y."/>
            <person name="Bi W."/>
            <person name="Wu M."/>
            <person name="Zhao G."/>
            <person name="Gong Y."/>
            <person name="Li W."/>
            <person name="Zhang P."/>
        </authorList>
    </citation>
    <scope>NUCLEOTIDE SEQUENCE [LARGE SCALE GENOMIC DNA]</scope>
    <source>
        <strain evidence="9">DYQJB</strain>
        <tissue evidence="9">Leaf</tissue>
    </source>
</reference>
<dbReference type="GO" id="GO:0046872">
    <property type="term" value="F:metal ion binding"/>
    <property type="evidence" value="ECO:0007669"/>
    <property type="project" value="UniProtKB-KW"/>
</dbReference>
<feature type="chain" id="PRO_5044778128" description="Phytocyanin domain-containing protein" evidence="7">
    <location>
        <begin position="23"/>
        <end position="261"/>
    </location>
</feature>
<dbReference type="PANTHER" id="PTHR33021">
    <property type="entry name" value="BLUE COPPER PROTEIN"/>
    <property type="match status" value="1"/>
</dbReference>
<dbReference type="Pfam" id="PF02298">
    <property type="entry name" value="Cu_bind_like"/>
    <property type="match status" value="1"/>
</dbReference>
<dbReference type="FunFam" id="2.60.40.420:FF:000003">
    <property type="entry name" value="Blue copper"/>
    <property type="match status" value="1"/>
</dbReference>
<dbReference type="PANTHER" id="PTHR33021:SF492">
    <property type="entry name" value="UCLACYANIN 1"/>
    <property type="match status" value="1"/>
</dbReference>
<evidence type="ECO:0000256" key="4">
    <source>
        <dbReference type="ARBA" id="ARBA00023008"/>
    </source>
</evidence>
<dbReference type="CDD" id="cd04216">
    <property type="entry name" value="Phytocyanin"/>
    <property type="match status" value="1"/>
</dbReference>
<feature type="compositionally biased region" description="Polar residues" evidence="6">
    <location>
        <begin position="233"/>
        <end position="242"/>
    </location>
</feature>
<keyword evidence="3" id="KW-0249">Electron transport</keyword>
<evidence type="ECO:0000256" key="5">
    <source>
        <dbReference type="ARBA" id="ARBA00023180"/>
    </source>
</evidence>
<evidence type="ECO:0000256" key="6">
    <source>
        <dbReference type="SAM" id="MobiDB-lite"/>
    </source>
</evidence>
<evidence type="ECO:0000256" key="7">
    <source>
        <dbReference type="SAM" id="SignalP"/>
    </source>
</evidence>